<organism evidence="3 4">
    <name type="scientific">Motilibacter rhizosphaerae</name>
    <dbReference type="NCBI Taxonomy" id="598652"/>
    <lineage>
        <taxon>Bacteria</taxon>
        <taxon>Bacillati</taxon>
        <taxon>Actinomycetota</taxon>
        <taxon>Actinomycetes</taxon>
        <taxon>Motilibacterales</taxon>
        <taxon>Motilibacteraceae</taxon>
        <taxon>Motilibacter</taxon>
    </lineage>
</organism>
<reference evidence="3 4" key="1">
    <citation type="submission" date="2019-02" db="EMBL/GenBank/DDBJ databases">
        <title>Genomic Encyclopedia of Type Strains, Phase IV (KMG-IV): sequencing the most valuable type-strain genomes for metagenomic binning, comparative biology and taxonomic classification.</title>
        <authorList>
            <person name="Goeker M."/>
        </authorList>
    </citation>
    <scope>NUCLEOTIDE SEQUENCE [LARGE SCALE GENOMIC DNA]</scope>
    <source>
        <strain evidence="3 4">DSM 45622</strain>
    </source>
</reference>
<gene>
    <name evidence="3" type="ORF">EV189_0092</name>
</gene>
<dbReference type="Proteomes" id="UP000293638">
    <property type="component" value="Unassembled WGS sequence"/>
</dbReference>
<dbReference type="Pfam" id="PF13229">
    <property type="entry name" value="Beta_helix"/>
    <property type="match status" value="1"/>
</dbReference>
<dbReference type="InterPro" id="IPR012334">
    <property type="entry name" value="Pectin_lyas_fold"/>
</dbReference>
<dbReference type="InterPro" id="IPR039448">
    <property type="entry name" value="Beta_helix"/>
</dbReference>
<dbReference type="InterPro" id="IPR011050">
    <property type="entry name" value="Pectin_lyase_fold/virulence"/>
</dbReference>
<dbReference type="AlphaFoldDB" id="A0A4Q7NWT1"/>
<evidence type="ECO:0000313" key="3">
    <source>
        <dbReference type="EMBL" id="RZS90862.1"/>
    </source>
</evidence>
<comment type="caution">
    <text evidence="3">The sequence shown here is derived from an EMBL/GenBank/DDBJ whole genome shotgun (WGS) entry which is preliminary data.</text>
</comment>
<dbReference type="RefSeq" id="WP_130490996.1">
    <property type="nucleotide sequence ID" value="NZ_SGXD01000001.1"/>
</dbReference>
<proteinExistence type="predicted"/>
<dbReference type="SUPFAM" id="SSF51126">
    <property type="entry name" value="Pectin lyase-like"/>
    <property type="match status" value="1"/>
</dbReference>
<name>A0A4Q7NWT1_9ACTN</name>
<feature type="domain" description="Right handed beta helix" evidence="2">
    <location>
        <begin position="104"/>
        <end position="281"/>
    </location>
</feature>
<feature type="signal peptide" evidence="1">
    <location>
        <begin position="1"/>
        <end position="31"/>
    </location>
</feature>
<keyword evidence="3" id="KW-0456">Lyase</keyword>
<protein>
    <submittedName>
        <fullName evidence="3">Parallel beta helix pectate lyase-like protein</fullName>
    </submittedName>
</protein>
<dbReference type="InterPro" id="IPR006626">
    <property type="entry name" value="PbH1"/>
</dbReference>
<keyword evidence="4" id="KW-1185">Reference proteome</keyword>
<dbReference type="GO" id="GO:0016829">
    <property type="term" value="F:lyase activity"/>
    <property type="evidence" value="ECO:0007669"/>
    <property type="project" value="UniProtKB-KW"/>
</dbReference>
<dbReference type="Gene3D" id="2.160.20.10">
    <property type="entry name" value="Single-stranded right-handed beta-helix, Pectin lyase-like"/>
    <property type="match status" value="1"/>
</dbReference>
<dbReference type="OrthoDB" id="264773at2"/>
<evidence type="ECO:0000256" key="1">
    <source>
        <dbReference type="SAM" id="SignalP"/>
    </source>
</evidence>
<evidence type="ECO:0000259" key="2">
    <source>
        <dbReference type="Pfam" id="PF13229"/>
    </source>
</evidence>
<evidence type="ECO:0000313" key="4">
    <source>
        <dbReference type="Proteomes" id="UP000293638"/>
    </source>
</evidence>
<dbReference type="SMART" id="SM00710">
    <property type="entry name" value="PbH1"/>
    <property type="match status" value="6"/>
</dbReference>
<keyword evidence="1" id="KW-0732">Signal</keyword>
<feature type="chain" id="PRO_5020541406" evidence="1">
    <location>
        <begin position="32"/>
        <end position="342"/>
    </location>
</feature>
<sequence>MPRLLPSLALPTLTATTLASLLAAAAPSADAASAGRTVSVRTSAQLTAALAGARAGDRIVLAPGTYTDGRGFTAAANGTGARPITLQGSRTAVLAGTSYGGKYGLHITGDHWKVVGLTVQHWAKGIVLDGSVGSVIDSVDVHDIGDEGIHFRSSSSDGLVQRSTVSRTGRAKPQFGEGIYVGSANKNWKKKDGATTFGENGGKGPDRTDRVRIIGNTISDTAAEGIDVKEGTTAGVISGNTFVHAGYSGQNSADSWVDVKGNGWTVTGNTGKGACASGDSCTDAFQVHVVYAGWGTGNTFRANTVSGVPGYVVGVYPTDTPTTVACNDTGAALGPSNIACSG</sequence>
<accession>A0A4Q7NWT1</accession>
<dbReference type="EMBL" id="SGXD01000001">
    <property type="protein sequence ID" value="RZS90862.1"/>
    <property type="molecule type" value="Genomic_DNA"/>
</dbReference>